<dbReference type="RefSeq" id="WP_185684602.1">
    <property type="nucleotide sequence ID" value="NZ_JACLAU010000039.1"/>
</dbReference>
<evidence type="ECO:0008006" key="3">
    <source>
        <dbReference type="Google" id="ProtNLM"/>
    </source>
</evidence>
<reference evidence="1 2" key="1">
    <citation type="submission" date="2020-08" db="EMBL/GenBank/DDBJ databases">
        <title>The genome sequence of Novosphingobium flavum 4Y4.</title>
        <authorList>
            <person name="Liu Y."/>
        </authorList>
    </citation>
    <scope>NUCLEOTIDE SEQUENCE [LARGE SCALE GENOMIC DNA]</scope>
    <source>
        <strain evidence="1 2">4Y4</strain>
    </source>
</reference>
<evidence type="ECO:0000313" key="1">
    <source>
        <dbReference type="EMBL" id="MBC2653215.1"/>
    </source>
</evidence>
<protein>
    <recommendedName>
        <fullName evidence="3">YD repeat-containing protein</fullName>
    </recommendedName>
</protein>
<evidence type="ECO:0000313" key="2">
    <source>
        <dbReference type="Proteomes" id="UP000520156"/>
    </source>
</evidence>
<dbReference type="EMBL" id="JACLAU010000039">
    <property type="protein sequence ID" value="MBC2653215.1"/>
    <property type="molecule type" value="Genomic_DNA"/>
</dbReference>
<sequence>MLGCGAGPADAKLCDKPLTETDPNGNVTTYTYAQAHGGVLTETGPLVNGVRPQTRSSYTQRFAWTRNSAGAFVRSTTGVWLLTQKSTCISGPAAASGTGCATAGDEVITTYDYGPDSGPNNLLLRGMVVASGNQTLRTCYSYDNWGRKISETTPRAGLAVCP</sequence>
<comment type="caution">
    <text evidence="1">The sequence shown here is derived from an EMBL/GenBank/DDBJ whole genome shotgun (WGS) entry which is preliminary data.</text>
</comment>
<accession>A0A7X1FA41</accession>
<keyword evidence="2" id="KW-1185">Reference proteome</keyword>
<proteinExistence type="predicted"/>
<dbReference type="Proteomes" id="UP000520156">
    <property type="component" value="Unassembled WGS sequence"/>
</dbReference>
<organism evidence="1 2">
    <name type="scientific">Novosphingobium aerophilum</name>
    <dbReference type="NCBI Taxonomy" id="2839843"/>
    <lineage>
        <taxon>Bacteria</taxon>
        <taxon>Pseudomonadati</taxon>
        <taxon>Pseudomonadota</taxon>
        <taxon>Alphaproteobacteria</taxon>
        <taxon>Sphingomonadales</taxon>
        <taxon>Sphingomonadaceae</taxon>
        <taxon>Novosphingobium</taxon>
    </lineage>
</organism>
<gene>
    <name evidence="1" type="ORF">H7F49_16095</name>
</gene>
<name>A0A7X1FA41_9SPHN</name>
<dbReference type="AlphaFoldDB" id="A0A7X1FA41"/>
<dbReference type="Gene3D" id="2.180.10.10">
    <property type="entry name" value="RHS repeat-associated core"/>
    <property type="match status" value="1"/>
</dbReference>